<dbReference type="PANTHER" id="PTHR47599:SF2">
    <property type="match status" value="1"/>
</dbReference>
<comment type="caution">
    <text evidence="1">The sequence shown here is derived from an EMBL/GenBank/DDBJ whole genome shotgun (WGS) entry which is preliminary data.</text>
</comment>
<evidence type="ECO:0000313" key="1">
    <source>
        <dbReference type="EMBL" id="KAF6134577.1"/>
    </source>
</evidence>
<dbReference type="OrthoDB" id="1436172at2759"/>
<dbReference type="Proteomes" id="UP000541444">
    <property type="component" value="Unassembled WGS sequence"/>
</dbReference>
<sequence>MEQSIALDSECHTLKLLNLHDIEIYLKKYNYLHVGYIQVAFKPLTLLEINSSILGNLRDERSREFKSSLMGIVQTSICHKLVYFDVYPNLTLSFTDKSMFDAISLRIQTHGYNFIPEAEVIAVIYKIHYKVMNTLCPRAILKSEPGTTVAVHSNCLTTNIAVNRLIDRDKLSIPTEWVLPRTVVPRPSLNSIIRQFISNEFMTSSHDDFKKCLKGWRDNVLIHDQKIEILGAIKREGTSTIPIKDIVYTLIQTVILHYCSDANTEHWKARFIDGLLPLFTAKVRQKL</sequence>
<name>A0A7J7KW63_9MAGN</name>
<proteinExistence type="predicted"/>
<dbReference type="InterPro" id="IPR051596">
    <property type="entry name" value="Caulimoviridae_Movement"/>
</dbReference>
<keyword evidence="2" id="KW-1185">Reference proteome</keyword>
<dbReference type="Pfam" id="PF01107">
    <property type="entry name" value="MP"/>
    <property type="match status" value="1"/>
</dbReference>
<dbReference type="PANTHER" id="PTHR47599">
    <property type="entry name" value="CELL-TO-CELL MOVEMENT PROTEIN"/>
    <property type="match status" value="1"/>
</dbReference>
<gene>
    <name evidence="1" type="ORF">GIB67_022317</name>
</gene>
<dbReference type="AlphaFoldDB" id="A0A7J7KW63"/>
<dbReference type="InterPro" id="IPR028919">
    <property type="entry name" value="Viral_movement"/>
</dbReference>
<organism evidence="1 2">
    <name type="scientific">Kingdonia uniflora</name>
    <dbReference type="NCBI Taxonomy" id="39325"/>
    <lineage>
        <taxon>Eukaryota</taxon>
        <taxon>Viridiplantae</taxon>
        <taxon>Streptophyta</taxon>
        <taxon>Embryophyta</taxon>
        <taxon>Tracheophyta</taxon>
        <taxon>Spermatophyta</taxon>
        <taxon>Magnoliopsida</taxon>
        <taxon>Ranunculales</taxon>
        <taxon>Circaeasteraceae</taxon>
        <taxon>Kingdonia</taxon>
    </lineage>
</organism>
<protein>
    <submittedName>
        <fullName evidence="1">Uncharacterized protein</fullName>
    </submittedName>
</protein>
<dbReference type="EMBL" id="JACGCM010002835">
    <property type="protein sequence ID" value="KAF6134577.1"/>
    <property type="molecule type" value="Genomic_DNA"/>
</dbReference>
<reference evidence="1 2" key="1">
    <citation type="journal article" date="2020" name="IScience">
        <title>Genome Sequencing of the Endangered Kingdonia uniflora (Circaeasteraceae, Ranunculales) Reveals Potential Mechanisms of Evolutionary Specialization.</title>
        <authorList>
            <person name="Sun Y."/>
            <person name="Deng T."/>
            <person name="Zhang A."/>
            <person name="Moore M.J."/>
            <person name="Landis J.B."/>
            <person name="Lin N."/>
            <person name="Zhang H."/>
            <person name="Zhang X."/>
            <person name="Huang J."/>
            <person name="Zhang X."/>
            <person name="Sun H."/>
            <person name="Wang H."/>
        </authorList>
    </citation>
    <scope>NUCLEOTIDE SEQUENCE [LARGE SCALE GENOMIC DNA]</scope>
    <source>
        <strain evidence="1">TB1705</strain>
        <tissue evidence="1">Leaf</tissue>
    </source>
</reference>
<evidence type="ECO:0000313" key="2">
    <source>
        <dbReference type="Proteomes" id="UP000541444"/>
    </source>
</evidence>
<accession>A0A7J7KW63</accession>